<gene>
    <name evidence="2" type="ORF">TEA_008114</name>
</gene>
<dbReference type="Pfam" id="PF05964">
    <property type="entry name" value="FYRN"/>
    <property type="match status" value="1"/>
</dbReference>
<evidence type="ECO:0000313" key="2">
    <source>
        <dbReference type="EMBL" id="THG03246.1"/>
    </source>
</evidence>
<dbReference type="GO" id="GO:0005634">
    <property type="term" value="C:nucleus"/>
    <property type="evidence" value="ECO:0007669"/>
    <property type="project" value="InterPro"/>
</dbReference>
<reference evidence="2 3" key="1">
    <citation type="journal article" date="2018" name="Proc. Natl. Acad. Sci. U.S.A.">
        <title>Draft genome sequence of Camellia sinensis var. sinensis provides insights into the evolution of the tea genome and tea quality.</title>
        <authorList>
            <person name="Wei C."/>
            <person name="Yang H."/>
            <person name="Wang S."/>
            <person name="Zhao J."/>
            <person name="Liu C."/>
            <person name="Gao L."/>
            <person name="Xia E."/>
            <person name="Lu Y."/>
            <person name="Tai Y."/>
            <person name="She G."/>
            <person name="Sun J."/>
            <person name="Cao H."/>
            <person name="Tong W."/>
            <person name="Gao Q."/>
            <person name="Li Y."/>
            <person name="Deng W."/>
            <person name="Jiang X."/>
            <person name="Wang W."/>
            <person name="Chen Q."/>
            <person name="Zhang S."/>
            <person name="Li H."/>
            <person name="Wu J."/>
            <person name="Wang P."/>
            <person name="Li P."/>
            <person name="Shi C."/>
            <person name="Zheng F."/>
            <person name="Jian J."/>
            <person name="Huang B."/>
            <person name="Shan D."/>
            <person name="Shi M."/>
            <person name="Fang C."/>
            <person name="Yue Y."/>
            <person name="Li F."/>
            <person name="Li D."/>
            <person name="Wei S."/>
            <person name="Han B."/>
            <person name="Jiang C."/>
            <person name="Yin Y."/>
            <person name="Xia T."/>
            <person name="Zhang Z."/>
            <person name="Bennetzen J.L."/>
            <person name="Zhao S."/>
            <person name="Wan X."/>
        </authorList>
    </citation>
    <scope>NUCLEOTIDE SEQUENCE [LARGE SCALE GENOMIC DNA]</scope>
    <source>
        <strain evidence="3">cv. Shuchazao</strain>
        <tissue evidence="2">Leaf</tissue>
    </source>
</reference>
<dbReference type="EMBL" id="SDRB02011002">
    <property type="protein sequence ID" value="THG03246.1"/>
    <property type="molecule type" value="Genomic_DNA"/>
</dbReference>
<feature type="region of interest" description="Disordered" evidence="1">
    <location>
        <begin position="167"/>
        <end position="192"/>
    </location>
</feature>
<organism evidence="2 3">
    <name type="scientific">Camellia sinensis var. sinensis</name>
    <name type="common">China tea</name>
    <dbReference type="NCBI Taxonomy" id="542762"/>
    <lineage>
        <taxon>Eukaryota</taxon>
        <taxon>Viridiplantae</taxon>
        <taxon>Streptophyta</taxon>
        <taxon>Embryophyta</taxon>
        <taxon>Tracheophyta</taxon>
        <taxon>Spermatophyta</taxon>
        <taxon>Magnoliopsida</taxon>
        <taxon>eudicotyledons</taxon>
        <taxon>Gunneridae</taxon>
        <taxon>Pentapetalae</taxon>
        <taxon>asterids</taxon>
        <taxon>Ericales</taxon>
        <taxon>Theaceae</taxon>
        <taxon>Camellia</taxon>
    </lineage>
</organism>
<dbReference type="Gene3D" id="3.80.10.10">
    <property type="entry name" value="Ribonuclease Inhibitor"/>
    <property type="match status" value="1"/>
</dbReference>
<evidence type="ECO:0000256" key="1">
    <source>
        <dbReference type="SAM" id="MobiDB-lite"/>
    </source>
</evidence>
<dbReference type="STRING" id="542762.A0A4S4DMC0"/>
<keyword evidence="3" id="KW-1185">Reference proteome</keyword>
<dbReference type="Gene3D" id="3.30.160.360">
    <property type="match status" value="1"/>
</dbReference>
<accession>A0A4S4DMC0</accession>
<comment type="caution">
    <text evidence="2">The sequence shown here is derived from an EMBL/GenBank/DDBJ whole genome shotgun (WGS) entry which is preliminary data.</text>
</comment>
<dbReference type="PROSITE" id="PS51542">
    <property type="entry name" value="FYRN"/>
    <property type="match status" value="1"/>
</dbReference>
<dbReference type="UniPathway" id="UPA00378"/>
<dbReference type="PROSITE" id="PS51450">
    <property type="entry name" value="LRR"/>
    <property type="match status" value="1"/>
</dbReference>
<sequence>MAHLNPIGVRGVEGLDRKKSDSNFSLLRALELSSSIALIDRAISHGLTMKKAFIVIGINTAFSSRKRRDSVRQTWMAQGERLLQLEQEKGINVQFMIGHRNLKNYQLTGPIPSTLTQIPNLKTLDLARNQLIGEIPRLIYWNEVLQYLYLSEQKLPKRMLKMQNAVEADDCESGSREDEKGADSGEDCRGDERIHSKLEGTKTCPFEIGDLQMISLGKIVKDSEYFQDGRFIWPEGYTAVRKFPSIAGGSFLEGFSVFVNCSSAIACTQFIFLIPSVPITFISVWAKWLLVVLSAASEDGDDDDNSVTET</sequence>
<evidence type="ECO:0000313" key="3">
    <source>
        <dbReference type="Proteomes" id="UP000306102"/>
    </source>
</evidence>
<dbReference type="SUPFAM" id="SSF52058">
    <property type="entry name" value="L domain-like"/>
    <property type="match status" value="1"/>
</dbReference>
<feature type="compositionally biased region" description="Basic and acidic residues" evidence="1">
    <location>
        <begin position="173"/>
        <end position="192"/>
    </location>
</feature>
<dbReference type="InterPro" id="IPR032675">
    <property type="entry name" value="LRR_dom_sf"/>
</dbReference>
<dbReference type="Proteomes" id="UP000306102">
    <property type="component" value="Unassembled WGS sequence"/>
</dbReference>
<proteinExistence type="predicted"/>
<dbReference type="InterPro" id="IPR003888">
    <property type="entry name" value="FYrich_N"/>
</dbReference>
<dbReference type="InterPro" id="IPR001611">
    <property type="entry name" value="Leu-rich_rpt"/>
</dbReference>
<protein>
    <submittedName>
        <fullName evidence="2">Uncharacterized protein</fullName>
    </submittedName>
</protein>
<dbReference type="AlphaFoldDB" id="A0A4S4DMC0"/>
<name>A0A4S4DMC0_CAMSN</name>